<proteinExistence type="predicted"/>
<feature type="region of interest" description="Disordered" evidence="1">
    <location>
        <begin position="72"/>
        <end position="97"/>
    </location>
</feature>
<gene>
    <name evidence="2" type="ORF">LPLAT_LOCUS9226</name>
</gene>
<evidence type="ECO:0000313" key="3">
    <source>
        <dbReference type="Proteomes" id="UP001497644"/>
    </source>
</evidence>
<sequence>MRLVHIYSDPGAGPPIELKRTALAATTIKSQDCKQVQRPRTLFVDRDFKKFAAPGSKVDCAKHVYVKSWRKSTTAHTSEQVSRQVPVRSSARTDSSS</sequence>
<dbReference type="EMBL" id="OZ034827">
    <property type="protein sequence ID" value="CAL1683521.1"/>
    <property type="molecule type" value="Genomic_DNA"/>
</dbReference>
<organism evidence="2 3">
    <name type="scientific">Lasius platythorax</name>
    <dbReference type="NCBI Taxonomy" id="488582"/>
    <lineage>
        <taxon>Eukaryota</taxon>
        <taxon>Metazoa</taxon>
        <taxon>Ecdysozoa</taxon>
        <taxon>Arthropoda</taxon>
        <taxon>Hexapoda</taxon>
        <taxon>Insecta</taxon>
        <taxon>Pterygota</taxon>
        <taxon>Neoptera</taxon>
        <taxon>Endopterygota</taxon>
        <taxon>Hymenoptera</taxon>
        <taxon>Apocrita</taxon>
        <taxon>Aculeata</taxon>
        <taxon>Formicoidea</taxon>
        <taxon>Formicidae</taxon>
        <taxon>Formicinae</taxon>
        <taxon>Lasius</taxon>
        <taxon>Lasius</taxon>
    </lineage>
</organism>
<dbReference type="Proteomes" id="UP001497644">
    <property type="component" value="Chromosome 4"/>
</dbReference>
<protein>
    <submittedName>
        <fullName evidence="2">Uncharacterized protein</fullName>
    </submittedName>
</protein>
<evidence type="ECO:0000313" key="2">
    <source>
        <dbReference type="EMBL" id="CAL1683521.1"/>
    </source>
</evidence>
<name>A0AAV2NUZ7_9HYME</name>
<dbReference type="AlphaFoldDB" id="A0AAV2NUZ7"/>
<accession>A0AAV2NUZ7</accession>
<reference evidence="2" key="1">
    <citation type="submission" date="2024-04" db="EMBL/GenBank/DDBJ databases">
        <authorList>
            <consortium name="Molecular Ecology Group"/>
        </authorList>
    </citation>
    <scope>NUCLEOTIDE SEQUENCE</scope>
</reference>
<evidence type="ECO:0000256" key="1">
    <source>
        <dbReference type="SAM" id="MobiDB-lite"/>
    </source>
</evidence>
<keyword evidence="3" id="KW-1185">Reference proteome</keyword>
<feature type="compositionally biased region" description="Polar residues" evidence="1">
    <location>
        <begin position="72"/>
        <end position="83"/>
    </location>
</feature>